<dbReference type="KEGG" id="cans:GP473_02750"/>
<comment type="function">
    <text evidence="2">Functions as a ribosomal silencing factor. Interacts with ribosomal protein uL14 (rplN), blocking formation of intersubunit bridge B8. Prevents association of the 30S and 50S ribosomal subunits and the formation of functional ribosomes, thus repressing translation.</text>
</comment>
<dbReference type="AlphaFoldDB" id="A0A7G7YML7"/>
<name>A0A7G7YML7_9CORY</name>
<dbReference type="PANTHER" id="PTHR21043">
    <property type="entry name" value="IOJAP SUPERFAMILY ORTHOLOG"/>
    <property type="match status" value="1"/>
</dbReference>
<keyword evidence="2" id="KW-0963">Cytoplasm</keyword>
<dbReference type="SUPFAM" id="SSF81301">
    <property type="entry name" value="Nucleotidyltransferase"/>
    <property type="match status" value="1"/>
</dbReference>
<keyword evidence="4" id="KW-1185">Reference proteome</keyword>
<reference evidence="3 4" key="1">
    <citation type="submission" date="2019-12" db="EMBL/GenBank/DDBJ databases">
        <title>Corynebacterium sp. nov., isolated from feces of the Anser Albifrons in China.</title>
        <authorList>
            <person name="Liu Q."/>
        </authorList>
    </citation>
    <scope>NUCLEOTIDE SEQUENCE [LARGE SCALE GENOMIC DNA]</scope>
    <source>
        <strain evidence="3 4">23H37-10</strain>
    </source>
</reference>
<dbReference type="HAMAP" id="MF_01477">
    <property type="entry name" value="Iojap_RsfS"/>
    <property type="match status" value="1"/>
</dbReference>
<dbReference type="Gene3D" id="3.30.460.10">
    <property type="entry name" value="Beta Polymerase, domain 2"/>
    <property type="match status" value="1"/>
</dbReference>
<dbReference type="PANTHER" id="PTHR21043:SF0">
    <property type="entry name" value="MITOCHONDRIAL ASSEMBLY OF RIBOSOMAL LARGE SUBUNIT PROTEIN 1"/>
    <property type="match status" value="1"/>
</dbReference>
<keyword evidence="2" id="KW-0678">Repressor</keyword>
<proteinExistence type="inferred from homology"/>
<dbReference type="RefSeq" id="WP_186277098.1">
    <property type="nucleotide sequence ID" value="NZ_CP046883.1"/>
</dbReference>
<comment type="similarity">
    <text evidence="1 2">Belongs to the Iojap/RsfS family.</text>
</comment>
<dbReference type="NCBIfam" id="TIGR00090">
    <property type="entry name" value="rsfS_iojap_ybeB"/>
    <property type="match status" value="1"/>
</dbReference>
<evidence type="ECO:0000313" key="4">
    <source>
        <dbReference type="Proteomes" id="UP000515275"/>
    </source>
</evidence>
<gene>
    <name evidence="2 3" type="primary">rsfS</name>
    <name evidence="3" type="ORF">GP473_02750</name>
</gene>
<dbReference type="InterPro" id="IPR043519">
    <property type="entry name" value="NT_sf"/>
</dbReference>
<sequence>MTATSESIALASAAARAASDKLAEDILVIDVSDRLAITDCFVVASGDNERMVNSIVDEVEDALSELGEKPLRREGRGDGHWVLLDYGSVVVHVQRAQEREFYALDRLWRDAPQIAVDGVEQIDRGTNWDEDTEVDVLEATSVDDLPLAGPTPDVDEL</sequence>
<dbReference type="InterPro" id="IPR004394">
    <property type="entry name" value="Iojap/RsfS/C7orf30"/>
</dbReference>
<accession>A0A7G7YML7</accession>
<dbReference type="EMBL" id="CP046883">
    <property type="protein sequence ID" value="QNH95737.1"/>
    <property type="molecule type" value="Genomic_DNA"/>
</dbReference>
<keyword evidence="2" id="KW-0810">Translation regulation</keyword>
<dbReference type="GO" id="GO:0017148">
    <property type="term" value="P:negative regulation of translation"/>
    <property type="evidence" value="ECO:0007669"/>
    <property type="project" value="UniProtKB-UniRule"/>
</dbReference>
<dbReference type="GO" id="GO:0043023">
    <property type="term" value="F:ribosomal large subunit binding"/>
    <property type="evidence" value="ECO:0007669"/>
    <property type="project" value="TreeGrafter"/>
</dbReference>
<dbReference type="GO" id="GO:0005737">
    <property type="term" value="C:cytoplasm"/>
    <property type="evidence" value="ECO:0007669"/>
    <property type="project" value="UniProtKB-SubCell"/>
</dbReference>
<dbReference type="FunFam" id="3.30.460.10:FF:000008">
    <property type="entry name" value="Ribosomal silencing factor RsfS"/>
    <property type="match status" value="1"/>
</dbReference>
<evidence type="ECO:0000256" key="1">
    <source>
        <dbReference type="ARBA" id="ARBA00010574"/>
    </source>
</evidence>
<comment type="subunit">
    <text evidence="2">Interacts with ribosomal protein uL14 (rplN).</text>
</comment>
<dbReference type="Proteomes" id="UP000515275">
    <property type="component" value="Chromosome"/>
</dbReference>
<dbReference type="GO" id="GO:0042256">
    <property type="term" value="P:cytosolic ribosome assembly"/>
    <property type="evidence" value="ECO:0007669"/>
    <property type="project" value="UniProtKB-UniRule"/>
</dbReference>
<protein>
    <recommendedName>
        <fullName evidence="2">Ribosomal silencing factor RsfS</fullName>
    </recommendedName>
</protein>
<comment type="subcellular location">
    <subcellularLocation>
        <location evidence="2">Cytoplasm</location>
    </subcellularLocation>
</comment>
<dbReference type="GO" id="GO:0090071">
    <property type="term" value="P:negative regulation of ribosome biogenesis"/>
    <property type="evidence" value="ECO:0007669"/>
    <property type="project" value="UniProtKB-UniRule"/>
</dbReference>
<evidence type="ECO:0000256" key="2">
    <source>
        <dbReference type="HAMAP-Rule" id="MF_01477"/>
    </source>
</evidence>
<evidence type="ECO:0000313" key="3">
    <source>
        <dbReference type="EMBL" id="QNH95737.1"/>
    </source>
</evidence>
<dbReference type="Pfam" id="PF02410">
    <property type="entry name" value="RsfS"/>
    <property type="match status" value="1"/>
</dbReference>
<organism evidence="3 4">
    <name type="scientific">Corynebacterium anserum</name>
    <dbReference type="NCBI Taxonomy" id="2684406"/>
    <lineage>
        <taxon>Bacteria</taxon>
        <taxon>Bacillati</taxon>
        <taxon>Actinomycetota</taxon>
        <taxon>Actinomycetes</taxon>
        <taxon>Mycobacteriales</taxon>
        <taxon>Corynebacteriaceae</taxon>
        <taxon>Corynebacterium</taxon>
    </lineage>
</organism>